<keyword evidence="7" id="KW-0456">Lyase</keyword>
<evidence type="ECO:0000313" key="9">
    <source>
        <dbReference type="EMBL" id="MBC8536720.1"/>
    </source>
</evidence>
<dbReference type="RefSeq" id="WP_249300555.1">
    <property type="nucleotide sequence ID" value="NZ_JACRSP010000003.1"/>
</dbReference>
<keyword evidence="5" id="KW-0822">Tryptophan biosynthesis</keyword>
<accession>A0A926HV82</accession>
<reference evidence="9" key="1">
    <citation type="submission" date="2020-08" db="EMBL/GenBank/DDBJ databases">
        <title>Genome public.</title>
        <authorList>
            <person name="Liu C."/>
            <person name="Sun Q."/>
        </authorList>
    </citation>
    <scope>NUCLEOTIDE SEQUENCE</scope>
    <source>
        <strain evidence="9">BX7</strain>
    </source>
</reference>
<dbReference type="SUPFAM" id="SSF51366">
    <property type="entry name" value="Ribulose-phoshate binding barrel"/>
    <property type="match status" value="1"/>
</dbReference>
<evidence type="ECO:0000256" key="2">
    <source>
        <dbReference type="ARBA" id="ARBA00011270"/>
    </source>
</evidence>
<dbReference type="PANTHER" id="PTHR43406:SF1">
    <property type="entry name" value="TRYPTOPHAN SYNTHASE ALPHA CHAIN, CHLOROPLASTIC"/>
    <property type="match status" value="1"/>
</dbReference>
<comment type="caution">
    <text evidence="9">The sequence shown here is derived from an EMBL/GenBank/DDBJ whole genome shotgun (WGS) entry which is preliminary data.</text>
</comment>
<dbReference type="PANTHER" id="PTHR43406">
    <property type="entry name" value="TRYPTOPHAN SYNTHASE, ALPHA CHAIN"/>
    <property type="match status" value="1"/>
</dbReference>
<evidence type="ECO:0000256" key="6">
    <source>
        <dbReference type="ARBA" id="ARBA00023141"/>
    </source>
</evidence>
<dbReference type="Pfam" id="PF00290">
    <property type="entry name" value="Trp_syntA"/>
    <property type="match status" value="1"/>
</dbReference>
<dbReference type="InterPro" id="IPR013785">
    <property type="entry name" value="Aldolase_TIM"/>
</dbReference>
<keyword evidence="10" id="KW-1185">Reference proteome</keyword>
<name>A0A926HV82_9FIRM</name>
<evidence type="ECO:0000313" key="10">
    <source>
        <dbReference type="Proteomes" id="UP000620366"/>
    </source>
</evidence>
<proteinExistence type="predicted"/>
<comment type="subunit">
    <text evidence="2">Tetramer of two alpha and two beta chains.</text>
</comment>
<keyword evidence="6" id="KW-0057">Aromatic amino acid biosynthesis</keyword>
<evidence type="ECO:0000256" key="4">
    <source>
        <dbReference type="ARBA" id="ARBA00022605"/>
    </source>
</evidence>
<dbReference type="InterPro" id="IPR002028">
    <property type="entry name" value="Trp_synthase_suA"/>
</dbReference>
<evidence type="ECO:0000256" key="5">
    <source>
        <dbReference type="ARBA" id="ARBA00022822"/>
    </source>
</evidence>
<comment type="catalytic activity">
    <reaction evidence="8">
        <text>(1S,2R)-1-C-(indol-3-yl)glycerol 3-phosphate + L-serine = D-glyceraldehyde 3-phosphate + L-tryptophan + H2O</text>
        <dbReference type="Rhea" id="RHEA:10532"/>
        <dbReference type="ChEBI" id="CHEBI:15377"/>
        <dbReference type="ChEBI" id="CHEBI:33384"/>
        <dbReference type="ChEBI" id="CHEBI:57912"/>
        <dbReference type="ChEBI" id="CHEBI:58866"/>
        <dbReference type="ChEBI" id="CHEBI:59776"/>
        <dbReference type="EC" id="4.2.1.20"/>
    </reaction>
</comment>
<organism evidence="9 10">
    <name type="scientific">Feifania hominis</name>
    <dbReference type="NCBI Taxonomy" id="2763660"/>
    <lineage>
        <taxon>Bacteria</taxon>
        <taxon>Bacillati</taxon>
        <taxon>Bacillota</taxon>
        <taxon>Clostridia</taxon>
        <taxon>Eubacteriales</taxon>
        <taxon>Feifaniaceae</taxon>
        <taxon>Feifania</taxon>
    </lineage>
</organism>
<dbReference type="GO" id="GO:0004834">
    <property type="term" value="F:tryptophan synthase activity"/>
    <property type="evidence" value="ECO:0007669"/>
    <property type="project" value="UniProtKB-EC"/>
</dbReference>
<dbReference type="EC" id="4.2.1.20" evidence="3"/>
<evidence type="ECO:0000256" key="3">
    <source>
        <dbReference type="ARBA" id="ARBA00012043"/>
    </source>
</evidence>
<dbReference type="Proteomes" id="UP000620366">
    <property type="component" value="Unassembled WGS sequence"/>
</dbReference>
<dbReference type="InterPro" id="IPR011060">
    <property type="entry name" value="RibuloseP-bd_barrel"/>
</dbReference>
<keyword evidence="4" id="KW-0028">Amino-acid biosynthesis</keyword>
<dbReference type="Gene3D" id="3.20.20.70">
    <property type="entry name" value="Aldolase class I"/>
    <property type="match status" value="1"/>
</dbReference>
<evidence type="ECO:0000256" key="8">
    <source>
        <dbReference type="ARBA" id="ARBA00049047"/>
    </source>
</evidence>
<evidence type="ECO:0000256" key="7">
    <source>
        <dbReference type="ARBA" id="ARBA00023239"/>
    </source>
</evidence>
<sequence>MKTICFLPWGYPSMERSAEIAACYLEAGCDAIEIGIPPRDAYLDNEYLRGVMRRAYEQCPDPLVYLEDIRAFAKAHPETELLLLLYDETIRAIGAQRLTAFCRELRIDKLVSGDLKDPALLDELRRGGLFKSSGTGWSMPEEAVQNCLGDGGFVYLRAALTPGETPRPGCETLAGCVRHLREAGVTRPIYCGMGIHAPADAAAAREAGTDGCFVGSSIVKLVDQPRELIETIRSYCAAAK</sequence>
<dbReference type="GO" id="GO:0005829">
    <property type="term" value="C:cytosol"/>
    <property type="evidence" value="ECO:0007669"/>
    <property type="project" value="TreeGrafter"/>
</dbReference>
<comment type="pathway">
    <text evidence="1">Amino-acid biosynthesis; L-tryptophan biosynthesis; L-tryptophan from chorismate: step 5/5.</text>
</comment>
<protein>
    <recommendedName>
        <fullName evidence="3">tryptophan synthase</fullName>
        <ecNumber evidence="3">4.2.1.20</ecNumber>
    </recommendedName>
</protein>
<evidence type="ECO:0000256" key="1">
    <source>
        <dbReference type="ARBA" id="ARBA00004733"/>
    </source>
</evidence>
<gene>
    <name evidence="9" type="ORF">H8695_08485</name>
</gene>
<dbReference type="AlphaFoldDB" id="A0A926HV82"/>
<dbReference type="EMBL" id="JACRSP010000003">
    <property type="protein sequence ID" value="MBC8536720.1"/>
    <property type="molecule type" value="Genomic_DNA"/>
</dbReference>